<accession>A0ABP3GJ44</accession>
<dbReference type="EMBL" id="BAAAEI010000006">
    <property type="protein sequence ID" value="GAA0347009.1"/>
    <property type="molecule type" value="Genomic_DNA"/>
</dbReference>
<dbReference type="EC" id="4.2.-.-" evidence="4"/>
<dbReference type="PANTHER" id="PTHR30411">
    <property type="entry name" value="CYTOPLASMIC PROTEIN"/>
    <property type="match status" value="1"/>
</dbReference>
<sequence>MTPAINSLQKARAEFRLHQYQHDAGHPSFGLEAAEKLAVTPERVFKTLVAETEKGQLVVAVVPVNQQLNLKQLAKAATCKKAEMAKPDKVQRTTGYVLGGVSPIGQKKALATFVHVSAREYTSIFVSGGRRGLEIELSPDTLLSATGGCFAELV</sequence>
<comment type="caution">
    <text evidence="6">The sequence shown here is derived from an EMBL/GenBank/DDBJ whole genome shotgun (WGS) entry which is preliminary data.</text>
</comment>
<protein>
    <recommendedName>
        <fullName evidence="4">Cys-tRNA(Pro)/Cys-tRNA(Cys) deacylase</fullName>
        <ecNumber evidence="4">4.2.-.-</ecNumber>
    </recommendedName>
</protein>
<dbReference type="Proteomes" id="UP001501757">
    <property type="component" value="Unassembled WGS sequence"/>
</dbReference>
<dbReference type="NCBIfam" id="TIGR00011">
    <property type="entry name" value="YbaK_EbsC"/>
    <property type="match status" value="1"/>
</dbReference>
<dbReference type="RefSeq" id="WP_343842345.1">
    <property type="nucleotide sequence ID" value="NZ_BAAAEI010000006.1"/>
</dbReference>
<proteinExistence type="inferred from homology"/>
<dbReference type="InterPro" id="IPR036754">
    <property type="entry name" value="YbaK/aa-tRNA-synt-asso_dom_sf"/>
</dbReference>
<evidence type="ECO:0000313" key="6">
    <source>
        <dbReference type="EMBL" id="GAA0347009.1"/>
    </source>
</evidence>
<keyword evidence="3 4" id="KW-0456">Lyase</keyword>
<keyword evidence="7" id="KW-1185">Reference proteome</keyword>
<dbReference type="Pfam" id="PF04073">
    <property type="entry name" value="tRNA_edit"/>
    <property type="match status" value="1"/>
</dbReference>
<dbReference type="PIRSF" id="PIRSF006181">
    <property type="entry name" value="EbsC_YbaK"/>
    <property type="match status" value="1"/>
</dbReference>
<dbReference type="Gene3D" id="3.90.960.10">
    <property type="entry name" value="YbaK/aminoacyl-tRNA synthetase-associated domain"/>
    <property type="match status" value="1"/>
</dbReference>
<dbReference type="InterPro" id="IPR007214">
    <property type="entry name" value="YbaK/aa-tRNA-synth-assoc-dom"/>
</dbReference>
<dbReference type="InterPro" id="IPR004369">
    <property type="entry name" value="Prolyl-tRNA_editing_YbaK/EbsC"/>
</dbReference>
<evidence type="ECO:0000259" key="5">
    <source>
        <dbReference type="Pfam" id="PF04073"/>
    </source>
</evidence>
<name>A0ABP3GJ44_9ALTE</name>
<dbReference type="CDD" id="cd00002">
    <property type="entry name" value="YbaK_deacylase"/>
    <property type="match status" value="1"/>
</dbReference>
<reference evidence="7" key="1">
    <citation type="journal article" date="2019" name="Int. J. Syst. Evol. Microbiol.">
        <title>The Global Catalogue of Microorganisms (GCM) 10K type strain sequencing project: providing services to taxonomists for standard genome sequencing and annotation.</title>
        <authorList>
            <consortium name="The Broad Institute Genomics Platform"/>
            <consortium name="The Broad Institute Genome Sequencing Center for Infectious Disease"/>
            <person name="Wu L."/>
            <person name="Ma J."/>
        </authorList>
    </citation>
    <scope>NUCLEOTIDE SEQUENCE [LARGE SCALE GENOMIC DNA]</scope>
    <source>
        <strain evidence="7">JCM 13378</strain>
    </source>
</reference>
<keyword evidence="2 4" id="KW-0648">Protein biosynthesis</keyword>
<evidence type="ECO:0000256" key="1">
    <source>
        <dbReference type="ARBA" id="ARBA00009798"/>
    </source>
</evidence>
<evidence type="ECO:0000256" key="2">
    <source>
        <dbReference type="ARBA" id="ARBA00022917"/>
    </source>
</evidence>
<gene>
    <name evidence="6" type="primary">ybaK</name>
    <name evidence="6" type="ORF">GCM10009092_09310</name>
</gene>
<organism evidence="6 7">
    <name type="scientific">Bowmanella denitrificans</name>
    <dbReference type="NCBI Taxonomy" id="366582"/>
    <lineage>
        <taxon>Bacteria</taxon>
        <taxon>Pseudomonadati</taxon>
        <taxon>Pseudomonadota</taxon>
        <taxon>Gammaproteobacteria</taxon>
        <taxon>Alteromonadales</taxon>
        <taxon>Alteromonadaceae</taxon>
        <taxon>Bowmanella</taxon>
    </lineage>
</organism>
<dbReference type="SUPFAM" id="SSF55826">
    <property type="entry name" value="YbaK/ProRS associated domain"/>
    <property type="match status" value="1"/>
</dbReference>
<dbReference type="PANTHER" id="PTHR30411:SF0">
    <property type="entry name" value="CYS-TRNA(PRO)_CYS-TRNA(CYS) DEACYLASE YBAK"/>
    <property type="match status" value="1"/>
</dbReference>
<comment type="similarity">
    <text evidence="1 4">Belongs to the prolyl-tRNA editing family. YbaK/EbsC subfamily.</text>
</comment>
<evidence type="ECO:0000256" key="4">
    <source>
        <dbReference type="PIRNR" id="PIRNR006181"/>
    </source>
</evidence>
<evidence type="ECO:0000256" key="3">
    <source>
        <dbReference type="ARBA" id="ARBA00023239"/>
    </source>
</evidence>
<evidence type="ECO:0000313" key="7">
    <source>
        <dbReference type="Proteomes" id="UP001501757"/>
    </source>
</evidence>
<feature type="domain" description="YbaK/aminoacyl-tRNA synthetase-associated" evidence="5">
    <location>
        <begin position="32"/>
        <end position="143"/>
    </location>
</feature>